<dbReference type="EMBL" id="BJWL01000017">
    <property type="protein sequence ID" value="GFZ04528.1"/>
    <property type="molecule type" value="Genomic_DNA"/>
</dbReference>
<evidence type="ECO:0000313" key="4">
    <source>
        <dbReference type="Proteomes" id="UP000585474"/>
    </source>
</evidence>
<dbReference type="InterPro" id="IPR045318">
    <property type="entry name" value="EZH1/2-like"/>
</dbReference>
<feature type="domain" description="Histone-lysine N-methyltransferase CLF-like HTH" evidence="2">
    <location>
        <begin position="414"/>
        <end position="458"/>
    </location>
</feature>
<keyword evidence="4" id="KW-1185">Reference proteome</keyword>
<dbReference type="Pfam" id="PF25996">
    <property type="entry name" value="HTH_CLF_N"/>
    <property type="match status" value="1"/>
</dbReference>
<organism evidence="3 4">
    <name type="scientific">Actinidia rufa</name>
    <dbReference type="NCBI Taxonomy" id="165716"/>
    <lineage>
        <taxon>Eukaryota</taxon>
        <taxon>Viridiplantae</taxon>
        <taxon>Streptophyta</taxon>
        <taxon>Embryophyta</taxon>
        <taxon>Tracheophyta</taxon>
        <taxon>Spermatophyta</taxon>
        <taxon>Magnoliopsida</taxon>
        <taxon>eudicotyledons</taxon>
        <taxon>Gunneridae</taxon>
        <taxon>Pentapetalae</taxon>
        <taxon>asterids</taxon>
        <taxon>Ericales</taxon>
        <taxon>Actinidiaceae</taxon>
        <taxon>Actinidia</taxon>
    </lineage>
</organism>
<dbReference type="GO" id="GO:0046976">
    <property type="term" value="F:histone H3K27 methyltransferase activity"/>
    <property type="evidence" value="ECO:0007669"/>
    <property type="project" value="TreeGrafter"/>
</dbReference>
<dbReference type="PANTHER" id="PTHR45747">
    <property type="entry name" value="HISTONE-LYSINE N-METHYLTRANSFERASE E(Z)"/>
    <property type="match status" value="1"/>
</dbReference>
<evidence type="ECO:0000313" key="3">
    <source>
        <dbReference type="EMBL" id="GFZ04528.1"/>
    </source>
</evidence>
<dbReference type="AlphaFoldDB" id="A0A7J0G170"/>
<reference evidence="3 4" key="1">
    <citation type="submission" date="2019-07" db="EMBL/GenBank/DDBJ databases">
        <title>De Novo Assembly of kiwifruit Actinidia rufa.</title>
        <authorList>
            <person name="Sugita-Konishi S."/>
            <person name="Sato K."/>
            <person name="Mori E."/>
            <person name="Abe Y."/>
            <person name="Kisaki G."/>
            <person name="Hamano K."/>
            <person name="Suezawa K."/>
            <person name="Otani M."/>
            <person name="Fukuda T."/>
            <person name="Manabe T."/>
            <person name="Gomi K."/>
            <person name="Tabuchi M."/>
            <person name="Akimitsu K."/>
            <person name="Kataoka I."/>
        </authorList>
    </citation>
    <scope>NUCLEOTIDE SEQUENCE [LARGE SCALE GENOMIC DNA]</scope>
    <source>
        <strain evidence="4">cv. Fuchu</strain>
    </source>
</reference>
<dbReference type="GO" id="GO:0010150">
    <property type="term" value="P:leaf senescence"/>
    <property type="evidence" value="ECO:0007669"/>
    <property type="project" value="UniProtKB-ARBA"/>
</dbReference>
<gene>
    <name evidence="3" type="ORF">Acr_17g0001000</name>
</gene>
<evidence type="ECO:0000256" key="1">
    <source>
        <dbReference type="ARBA" id="ARBA00034773"/>
    </source>
</evidence>
<dbReference type="OrthoDB" id="6141102at2759"/>
<name>A0A7J0G170_9ERIC</name>
<dbReference type="Proteomes" id="UP000585474">
    <property type="component" value="Unassembled WGS sequence"/>
</dbReference>
<dbReference type="GO" id="GO:0005634">
    <property type="term" value="C:nucleus"/>
    <property type="evidence" value="ECO:0007669"/>
    <property type="project" value="TreeGrafter"/>
</dbReference>
<dbReference type="GO" id="GO:0003682">
    <property type="term" value="F:chromatin binding"/>
    <property type="evidence" value="ECO:0007669"/>
    <property type="project" value="TreeGrafter"/>
</dbReference>
<dbReference type="InterPro" id="IPR058609">
    <property type="entry name" value="HTH_CLF-like"/>
</dbReference>
<protein>
    <submittedName>
        <fullName evidence="3">SET domain-containing protein</fullName>
    </submittedName>
</protein>
<dbReference type="GO" id="GO:0031507">
    <property type="term" value="P:heterochromatin formation"/>
    <property type="evidence" value="ECO:0007669"/>
    <property type="project" value="TreeGrafter"/>
</dbReference>
<comment type="similarity">
    <text evidence="1">Belongs to the senescence regulator S40 family.</text>
</comment>
<dbReference type="InterPro" id="IPR007608">
    <property type="entry name" value="Senescence_reg_S40"/>
</dbReference>
<dbReference type="PANTHER" id="PTHR45747:SF14">
    <property type="entry name" value="HISTONE-LYSINE N-METHYLTRANSFERASE EZA1"/>
    <property type="match status" value="1"/>
</dbReference>
<proteinExistence type="inferred from homology"/>
<comment type="caution">
    <text evidence="3">The sequence shown here is derived from an EMBL/GenBank/DDBJ whole genome shotgun (WGS) entry which is preliminary data.</text>
</comment>
<dbReference type="Pfam" id="PF04520">
    <property type="entry name" value="Senescence_reg"/>
    <property type="match status" value="1"/>
</dbReference>
<sequence>MTVPVMPRKIWNGELAALDDGDDDDDEMLPPHEIVARGSAILLKTTLSVLEGVGRRFLFTLSQGHKNKGRHHPRHLHHPLPLVLAPLVDPVVMPRLTPTVGHRLGLWGSPSDTMVGFSRQKGSDCLLQIAAIFAESPVETDGTHPGYISFKEKVNENRKKLEGHVSLLESVATSRNDVSVVDANGQAKMLSSRIENPLCKFSGFALGLGDKDCVNIQEVVYSASTNLPYIEKIPPYTTWIFLDRIMKHELPLKLVAGWEELRLLTNGAWVRVSSLGGVRQAFTWGYAFVSGPHVGTLPHICWGCHTLSSMFSAGDKVLPSEHTGREGGCEAKSHIAWELNSTQDCVSELEYLGKGRVCACGLHAASAAKNQRMAEDQSVVGRRRIYYDAHGSEALICSDSEEEIAETDEEKHVFSKGEDRILWMTSQEHGLGEEVLNIVSQYVGGTTSEIQERCNMLKEKNQEKHNRRFKGCEENGSEKNYILEKSLSAALDSFDNLFCRRCLVFDCRLHGCSQSLINSEKQPYSSESDDDGNPCSDQCYLRLKVGKDLPEGSAVNYLHRLGSRSSGEEGRTPTSPSAEEAVFDEWRIFLVYCVDAYDLRCGYLGYPSPSQLIAFELSKVVMLCSCLISRNLLSGLKTCIEVSSYMYDDEAGMPRGAVCMPTSFSEDKKKLDADFMVCVILLPFLFILSDYKVGEELKIPTQDLYLNQLELASEELGIILLTKSK</sequence>
<evidence type="ECO:0000259" key="2">
    <source>
        <dbReference type="Pfam" id="PF25996"/>
    </source>
</evidence>
<accession>A0A7J0G170</accession>